<evidence type="ECO:0000259" key="1">
    <source>
        <dbReference type="PROSITE" id="PS50206"/>
    </source>
</evidence>
<dbReference type="InterPro" id="IPR050229">
    <property type="entry name" value="GlpE_sulfurtransferase"/>
</dbReference>
<reference evidence="2 3" key="1">
    <citation type="journal article" date="2017" name="BMC Genomics">
        <title>Genomic analysis of methanogenic archaea reveals a shift towards energy conservation.</title>
        <authorList>
            <person name="Gilmore S.P."/>
            <person name="Henske J.K."/>
            <person name="Sexton J.A."/>
            <person name="Solomon K.V."/>
            <person name="Seppala S."/>
            <person name="Yoo J.I."/>
            <person name="Huyett L.M."/>
            <person name="Pressman A."/>
            <person name="Cogan J.Z."/>
            <person name="Kivenson V."/>
            <person name="Peng X."/>
            <person name="Tan Y."/>
            <person name="Valentine D.L."/>
            <person name="O'Malley M.A."/>
        </authorList>
    </citation>
    <scope>NUCLEOTIDE SEQUENCE [LARGE SCALE GENOMIC DNA]</scope>
    <source>
        <strain evidence="2 3">M.o.H.</strain>
    </source>
</reference>
<dbReference type="AlphaFoldDB" id="A0A2A2H9Z4"/>
<organism evidence="2 3">
    <name type="scientific">Methanobacterium bryantii</name>
    <dbReference type="NCBI Taxonomy" id="2161"/>
    <lineage>
        <taxon>Archaea</taxon>
        <taxon>Methanobacteriati</taxon>
        <taxon>Methanobacteriota</taxon>
        <taxon>Methanomada group</taxon>
        <taxon>Methanobacteria</taxon>
        <taxon>Methanobacteriales</taxon>
        <taxon>Methanobacteriaceae</taxon>
        <taxon>Methanobacterium</taxon>
    </lineage>
</organism>
<accession>A0A2A2H9Z4</accession>
<evidence type="ECO:0000313" key="2">
    <source>
        <dbReference type="EMBL" id="PAV06175.1"/>
    </source>
</evidence>
<dbReference type="Proteomes" id="UP000217784">
    <property type="component" value="Unassembled WGS sequence"/>
</dbReference>
<keyword evidence="3" id="KW-1185">Reference proteome</keyword>
<dbReference type="EMBL" id="LMVM01000001">
    <property type="protein sequence ID" value="PAV06175.1"/>
    <property type="molecule type" value="Genomic_DNA"/>
</dbReference>
<dbReference type="CDD" id="cd00158">
    <property type="entry name" value="RHOD"/>
    <property type="match status" value="1"/>
</dbReference>
<dbReference type="PROSITE" id="PS50206">
    <property type="entry name" value="RHODANESE_3"/>
    <property type="match status" value="1"/>
</dbReference>
<dbReference type="PANTHER" id="PTHR43031">
    <property type="entry name" value="FAD-DEPENDENT OXIDOREDUCTASE"/>
    <property type="match status" value="1"/>
</dbReference>
<dbReference type="InterPro" id="IPR036873">
    <property type="entry name" value="Rhodanese-like_dom_sf"/>
</dbReference>
<dbReference type="Pfam" id="PF00581">
    <property type="entry name" value="Rhodanese"/>
    <property type="match status" value="1"/>
</dbReference>
<comment type="caution">
    <text evidence="2">The sequence shown here is derived from an EMBL/GenBank/DDBJ whole genome shotgun (WGS) entry which is preliminary data.</text>
</comment>
<dbReference type="Gene3D" id="3.40.250.10">
    <property type="entry name" value="Rhodanese-like domain"/>
    <property type="match status" value="1"/>
</dbReference>
<dbReference type="PANTHER" id="PTHR43031:SF1">
    <property type="entry name" value="PYRIDINE NUCLEOTIDE-DISULPHIDE OXIDOREDUCTASE"/>
    <property type="match status" value="1"/>
</dbReference>
<proteinExistence type="predicted"/>
<sequence length="115" mass="13696">MSIHKKEFEEIEPKKVFTILEKHRDDPDFVILDVRTPEEYDDGHIENAYLLNFKSGSFENELGKMDKNKKYFVYCRTGRKSRKAVELMKKRGYMEAHSIIGGVDKWKRNRLPVEK</sequence>
<evidence type="ECO:0000313" key="3">
    <source>
        <dbReference type="Proteomes" id="UP000217784"/>
    </source>
</evidence>
<protein>
    <recommendedName>
        <fullName evidence="1">Rhodanese domain-containing protein</fullName>
    </recommendedName>
</protein>
<name>A0A2A2H9Z4_METBR</name>
<dbReference type="OrthoDB" id="135517at2157"/>
<dbReference type="RefSeq" id="WP_069583127.1">
    <property type="nucleotide sequence ID" value="NZ_LMVM01000001.1"/>
</dbReference>
<dbReference type="SMART" id="SM00450">
    <property type="entry name" value="RHOD"/>
    <property type="match status" value="1"/>
</dbReference>
<dbReference type="SUPFAM" id="SSF52821">
    <property type="entry name" value="Rhodanese/Cell cycle control phosphatase"/>
    <property type="match status" value="1"/>
</dbReference>
<gene>
    <name evidence="2" type="ORF">ASJ80_15190</name>
</gene>
<feature type="domain" description="Rhodanese" evidence="1">
    <location>
        <begin position="25"/>
        <end position="115"/>
    </location>
</feature>
<dbReference type="InterPro" id="IPR001763">
    <property type="entry name" value="Rhodanese-like_dom"/>
</dbReference>